<protein>
    <submittedName>
        <fullName evidence="7">Cobalt-precorrin-7 (C(5))-methyltransferase</fullName>
    </submittedName>
</protein>
<gene>
    <name evidence="7" type="ORF">HS1genome_0826</name>
</gene>
<evidence type="ECO:0000256" key="5">
    <source>
        <dbReference type="ARBA" id="ARBA00022691"/>
    </source>
</evidence>
<name>A0A348B2N5_9CREN</name>
<accession>A0A348B2N5</accession>
<dbReference type="InterPro" id="IPR014776">
    <property type="entry name" value="4pyrrole_Mease_sub2"/>
</dbReference>
<sequence>MRGMGRIYIVGVGPGDPSYLTLKGLEIIEGAKVVSGWESVLSRFTKYFHSKEIVPLRYENEVEEIKRLTGLSKHFDVAILDHGDPSVSDFQFIRKIRAAANEVGTEVQVVSGVSSLLTSLALVQEDMANVVFVTLHVRGDESELLSQLDSAWCLGRSLMVIPPPRRDGVRSVARRLVELGHKGDVYVLEKVTYPDQRIVKTTAEALIQTGESFSDLVIMFVRR</sequence>
<keyword evidence="3 7" id="KW-0489">Methyltransferase</keyword>
<dbReference type="AlphaFoldDB" id="A0A348B2N5"/>
<dbReference type="InterPro" id="IPR000878">
    <property type="entry name" value="4pyrrol_Mease"/>
</dbReference>
<keyword evidence="4 7" id="KW-0808">Transferase</keyword>
<dbReference type="GO" id="GO:0032259">
    <property type="term" value="P:methylation"/>
    <property type="evidence" value="ECO:0007669"/>
    <property type="project" value="UniProtKB-KW"/>
</dbReference>
<dbReference type="UniPathway" id="UPA00148"/>
<keyword evidence="5" id="KW-0949">S-adenosyl-L-methionine</keyword>
<comment type="pathway">
    <text evidence="1">Cofactor biosynthesis; adenosylcobalamin biosynthesis.</text>
</comment>
<keyword evidence="2" id="KW-0169">Cobalamin biosynthesis</keyword>
<dbReference type="InterPro" id="IPR035996">
    <property type="entry name" value="4pyrrol_Methylase_sf"/>
</dbReference>
<dbReference type="GO" id="GO:0009236">
    <property type="term" value="P:cobalamin biosynthetic process"/>
    <property type="evidence" value="ECO:0007669"/>
    <property type="project" value="UniProtKB-UniPathway"/>
</dbReference>
<dbReference type="CDD" id="cd11644">
    <property type="entry name" value="Precorrin-6Y-MT"/>
    <property type="match status" value="1"/>
</dbReference>
<dbReference type="Gene3D" id="3.30.950.10">
    <property type="entry name" value="Methyltransferase, Cobalt-precorrin-4 Transmethylase, Domain 2"/>
    <property type="match status" value="1"/>
</dbReference>
<dbReference type="InterPro" id="IPR012818">
    <property type="entry name" value="CbiE"/>
</dbReference>
<dbReference type="GO" id="GO:0008276">
    <property type="term" value="F:protein methyltransferase activity"/>
    <property type="evidence" value="ECO:0007669"/>
    <property type="project" value="InterPro"/>
</dbReference>
<dbReference type="Pfam" id="PF00590">
    <property type="entry name" value="TP_methylase"/>
    <property type="match status" value="1"/>
</dbReference>
<dbReference type="GO" id="GO:0017183">
    <property type="term" value="P:protein histidyl modification to diphthamide"/>
    <property type="evidence" value="ECO:0007669"/>
    <property type="project" value="UniProtKB-UniPathway"/>
</dbReference>
<evidence type="ECO:0000256" key="2">
    <source>
        <dbReference type="ARBA" id="ARBA00022573"/>
    </source>
</evidence>
<dbReference type="PANTHER" id="PTHR43182">
    <property type="entry name" value="COBALT-PRECORRIN-6B C(15)-METHYLTRANSFERASE (DECARBOXYLATING)"/>
    <property type="match status" value="1"/>
</dbReference>
<proteinExistence type="predicted"/>
<dbReference type="SUPFAM" id="SSF53790">
    <property type="entry name" value="Tetrapyrrole methylase"/>
    <property type="match status" value="1"/>
</dbReference>
<dbReference type="Proteomes" id="UP000276741">
    <property type="component" value="Chromosome"/>
</dbReference>
<dbReference type="NCBIfam" id="TIGR02467">
    <property type="entry name" value="CbiE"/>
    <property type="match status" value="1"/>
</dbReference>
<evidence type="ECO:0000256" key="3">
    <source>
        <dbReference type="ARBA" id="ARBA00022603"/>
    </source>
</evidence>
<dbReference type="PANTHER" id="PTHR43182:SF1">
    <property type="entry name" value="COBALT-PRECORRIN-7 C(5)-METHYLTRANSFERASE"/>
    <property type="match status" value="1"/>
</dbReference>
<feature type="domain" description="Tetrapyrrole methylase" evidence="6">
    <location>
        <begin position="6"/>
        <end position="206"/>
    </location>
</feature>
<evidence type="ECO:0000313" key="7">
    <source>
        <dbReference type="EMBL" id="BBD72437.1"/>
    </source>
</evidence>
<dbReference type="InterPro" id="IPR014777">
    <property type="entry name" value="4pyrrole_Mease_sub1"/>
</dbReference>
<dbReference type="EMBL" id="AP018553">
    <property type="protein sequence ID" value="BBD72437.1"/>
    <property type="molecule type" value="Genomic_DNA"/>
</dbReference>
<evidence type="ECO:0000259" key="6">
    <source>
        <dbReference type="Pfam" id="PF00590"/>
    </source>
</evidence>
<reference evidence="8" key="1">
    <citation type="submission" date="2018-04" db="EMBL/GenBank/DDBJ databases">
        <title>Complete genome sequence of Sulfodiicoccus acidiphilus strain HS-1.</title>
        <authorList>
            <person name="Sakai H.D."/>
            <person name="Kurosawa N."/>
        </authorList>
    </citation>
    <scope>NUCLEOTIDE SEQUENCE [LARGE SCALE GENOMIC DNA]</scope>
    <source>
        <strain evidence="8">HS-1</strain>
    </source>
</reference>
<dbReference type="Gene3D" id="3.40.1010.10">
    <property type="entry name" value="Cobalt-precorrin-4 Transmethylase, Domain 1"/>
    <property type="match status" value="1"/>
</dbReference>
<organism evidence="7 8">
    <name type="scientific">Sulfodiicoccus acidiphilus</name>
    <dbReference type="NCBI Taxonomy" id="1670455"/>
    <lineage>
        <taxon>Archaea</taxon>
        <taxon>Thermoproteota</taxon>
        <taxon>Thermoprotei</taxon>
        <taxon>Sulfolobales</taxon>
        <taxon>Sulfolobaceae</taxon>
        <taxon>Sulfodiicoccus</taxon>
    </lineage>
</organism>
<evidence type="ECO:0000313" key="8">
    <source>
        <dbReference type="Proteomes" id="UP000276741"/>
    </source>
</evidence>
<dbReference type="KEGG" id="sacd:HS1genome_0826"/>
<dbReference type="InterPro" id="IPR050714">
    <property type="entry name" value="Cobalamin_biosynth_MTase"/>
</dbReference>
<keyword evidence="8" id="KW-1185">Reference proteome</keyword>
<evidence type="ECO:0000256" key="1">
    <source>
        <dbReference type="ARBA" id="ARBA00004953"/>
    </source>
</evidence>
<evidence type="ECO:0000256" key="4">
    <source>
        <dbReference type="ARBA" id="ARBA00022679"/>
    </source>
</evidence>
<dbReference type="UniPathway" id="UPA00559"/>